<feature type="non-terminal residue" evidence="1">
    <location>
        <position position="1"/>
    </location>
</feature>
<dbReference type="EMBL" id="JAGKQH010000014">
    <property type="protein sequence ID" value="KAG6581825.1"/>
    <property type="molecule type" value="Genomic_DNA"/>
</dbReference>
<name>A0AAV6MK30_9ROSI</name>
<sequence>MRSAISFPTVRRVLHDYQKSDLKGFKLLCCPPSKTLGRRTRIIKWYRSFAVVVSIRRQIYGRVRARLGLPGEEFAAKRIATAGGGHCH</sequence>
<reference evidence="1 2" key="1">
    <citation type="journal article" date="2021" name="Hortic Res">
        <title>The domestication of Cucurbita argyrosperma as revealed by the genome of its wild relative.</title>
        <authorList>
            <person name="Barrera-Redondo J."/>
            <person name="Sanchez-de la Vega G."/>
            <person name="Aguirre-Liguori J.A."/>
            <person name="Castellanos-Morales G."/>
            <person name="Gutierrez-Guerrero Y.T."/>
            <person name="Aguirre-Dugua X."/>
            <person name="Aguirre-Planter E."/>
            <person name="Tenaillon M.I."/>
            <person name="Lira-Saade R."/>
            <person name="Eguiarte L.E."/>
        </authorList>
    </citation>
    <scope>NUCLEOTIDE SEQUENCE [LARGE SCALE GENOMIC DNA]</scope>
    <source>
        <strain evidence="1">JBR-2021</strain>
    </source>
</reference>
<keyword evidence="2" id="KW-1185">Reference proteome</keyword>
<comment type="caution">
    <text evidence="1">The sequence shown here is derived from an EMBL/GenBank/DDBJ whole genome shotgun (WGS) entry which is preliminary data.</text>
</comment>
<dbReference type="AlphaFoldDB" id="A0AAV6MK30"/>
<organism evidence="1 2">
    <name type="scientific">Cucurbita argyrosperma subsp. sororia</name>
    <dbReference type="NCBI Taxonomy" id="37648"/>
    <lineage>
        <taxon>Eukaryota</taxon>
        <taxon>Viridiplantae</taxon>
        <taxon>Streptophyta</taxon>
        <taxon>Embryophyta</taxon>
        <taxon>Tracheophyta</taxon>
        <taxon>Spermatophyta</taxon>
        <taxon>Magnoliopsida</taxon>
        <taxon>eudicotyledons</taxon>
        <taxon>Gunneridae</taxon>
        <taxon>Pentapetalae</taxon>
        <taxon>rosids</taxon>
        <taxon>fabids</taxon>
        <taxon>Cucurbitales</taxon>
        <taxon>Cucurbitaceae</taxon>
        <taxon>Cucurbiteae</taxon>
        <taxon>Cucurbita</taxon>
    </lineage>
</organism>
<accession>A0AAV6MK30</accession>
<evidence type="ECO:0000313" key="1">
    <source>
        <dbReference type="EMBL" id="KAG6581825.1"/>
    </source>
</evidence>
<proteinExistence type="predicted"/>
<gene>
    <name evidence="1" type="ORF">SDJN03_21827</name>
</gene>
<dbReference type="Proteomes" id="UP000685013">
    <property type="component" value="Chromosome 14"/>
</dbReference>
<protein>
    <submittedName>
        <fullName evidence="1">Uncharacterized protein</fullName>
    </submittedName>
</protein>
<evidence type="ECO:0000313" key="2">
    <source>
        <dbReference type="Proteomes" id="UP000685013"/>
    </source>
</evidence>